<organism evidence="3 4">
    <name type="scientific">Parnassius apollo</name>
    <name type="common">Apollo butterfly</name>
    <name type="synonym">Papilio apollo</name>
    <dbReference type="NCBI Taxonomy" id="110799"/>
    <lineage>
        <taxon>Eukaryota</taxon>
        <taxon>Metazoa</taxon>
        <taxon>Ecdysozoa</taxon>
        <taxon>Arthropoda</taxon>
        <taxon>Hexapoda</taxon>
        <taxon>Insecta</taxon>
        <taxon>Pterygota</taxon>
        <taxon>Neoptera</taxon>
        <taxon>Endopterygota</taxon>
        <taxon>Lepidoptera</taxon>
        <taxon>Glossata</taxon>
        <taxon>Ditrysia</taxon>
        <taxon>Papilionoidea</taxon>
        <taxon>Papilionidae</taxon>
        <taxon>Parnassiinae</taxon>
        <taxon>Parnassini</taxon>
        <taxon>Parnassius</taxon>
        <taxon>Parnassius</taxon>
    </lineage>
</organism>
<gene>
    <name evidence="3" type="ORF">PAPOLLO_LOCUS10921</name>
</gene>
<dbReference type="Pfam" id="PF10961">
    <property type="entry name" value="SelK_SelG"/>
    <property type="match status" value="1"/>
</dbReference>
<sequence length="109" mass="12087">MVYVTGDGTVVEKTPFSVFGWFWSILNFFYLLFQTLINPNFSKHGDKYVRDFRPPGSGPPKPPTKKFGGFGPSGSGPSPPPMGGCGSLTFIYILVRLEENFKLFINSTL</sequence>
<protein>
    <submittedName>
        <fullName evidence="3">(apollo) hypothetical protein</fullName>
    </submittedName>
</protein>
<proteinExistence type="predicted"/>
<feature type="transmembrane region" description="Helical" evidence="2">
    <location>
        <begin position="20"/>
        <end position="37"/>
    </location>
</feature>
<evidence type="ECO:0000256" key="2">
    <source>
        <dbReference type="SAM" id="Phobius"/>
    </source>
</evidence>
<dbReference type="OrthoDB" id="167295at2759"/>
<dbReference type="InterPro" id="IPR024491">
    <property type="entry name" value="Se_SelK/SelG"/>
</dbReference>
<keyword evidence="2" id="KW-0812">Transmembrane</keyword>
<name>A0A8S3WWC9_PARAO</name>
<comment type="caution">
    <text evidence="3">The sequence shown here is derived from an EMBL/GenBank/DDBJ whole genome shotgun (WGS) entry which is preliminary data.</text>
</comment>
<keyword evidence="4" id="KW-1185">Reference proteome</keyword>
<accession>A0A8S3WWC9</accession>
<reference evidence="3" key="1">
    <citation type="submission" date="2021-04" db="EMBL/GenBank/DDBJ databases">
        <authorList>
            <person name="Tunstrom K."/>
        </authorList>
    </citation>
    <scope>NUCLEOTIDE SEQUENCE</scope>
</reference>
<dbReference type="Proteomes" id="UP000691718">
    <property type="component" value="Unassembled WGS sequence"/>
</dbReference>
<dbReference type="AlphaFoldDB" id="A0A8S3WWC9"/>
<keyword evidence="2" id="KW-1133">Transmembrane helix</keyword>
<evidence type="ECO:0000256" key="1">
    <source>
        <dbReference type="SAM" id="MobiDB-lite"/>
    </source>
</evidence>
<evidence type="ECO:0000313" key="4">
    <source>
        <dbReference type="Proteomes" id="UP000691718"/>
    </source>
</evidence>
<evidence type="ECO:0000313" key="3">
    <source>
        <dbReference type="EMBL" id="CAG4984719.1"/>
    </source>
</evidence>
<feature type="region of interest" description="Disordered" evidence="1">
    <location>
        <begin position="51"/>
        <end position="81"/>
    </location>
</feature>
<dbReference type="EMBL" id="CAJQZP010000774">
    <property type="protein sequence ID" value="CAG4984719.1"/>
    <property type="molecule type" value="Genomic_DNA"/>
</dbReference>
<keyword evidence="2" id="KW-0472">Membrane</keyword>